<keyword evidence="1 4" id="KW-0349">Heme</keyword>
<dbReference type="Proteomes" id="UP001139450">
    <property type="component" value="Unassembled WGS sequence"/>
</dbReference>
<dbReference type="GO" id="GO:0009055">
    <property type="term" value="F:electron transfer activity"/>
    <property type="evidence" value="ECO:0007669"/>
    <property type="project" value="InterPro"/>
</dbReference>
<sequence>MRAIFKTAIIAAAVSTTLTAAAQHKSKTKSGSKAAKSSALISAATLANGQKVYGQSCITCHMVTGLGVPNMNPPLAGSPFVTGDKTKLIKIVLNGLSEDVEVNGQTYSNNMPSQDYLKDQDIADVLTYVRNNFGNKATAVTASEVKALRGKK</sequence>
<protein>
    <submittedName>
        <fullName evidence="7">Cytochrome c</fullName>
    </submittedName>
</protein>
<dbReference type="GO" id="GO:0046872">
    <property type="term" value="F:metal ion binding"/>
    <property type="evidence" value="ECO:0007669"/>
    <property type="project" value="UniProtKB-KW"/>
</dbReference>
<dbReference type="InterPro" id="IPR009056">
    <property type="entry name" value="Cyt_c-like_dom"/>
</dbReference>
<keyword evidence="8" id="KW-1185">Reference proteome</keyword>
<proteinExistence type="predicted"/>
<evidence type="ECO:0000256" key="1">
    <source>
        <dbReference type="ARBA" id="ARBA00022617"/>
    </source>
</evidence>
<evidence type="ECO:0000256" key="3">
    <source>
        <dbReference type="ARBA" id="ARBA00023004"/>
    </source>
</evidence>
<dbReference type="Pfam" id="PF00034">
    <property type="entry name" value="Cytochrom_C"/>
    <property type="match status" value="1"/>
</dbReference>
<reference evidence="7" key="1">
    <citation type="submission" date="2022-04" db="EMBL/GenBank/DDBJ databases">
        <title>Mucilaginibacter sp. RS28 isolated from freshwater.</title>
        <authorList>
            <person name="Ko S.-R."/>
        </authorList>
    </citation>
    <scope>NUCLEOTIDE SEQUENCE</scope>
    <source>
        <strain evidence="7">RS28</strain>
    </source>
</reference>
<name>A0A9X1X7L1_9SPHI</name>
<dbReference type="AlphaFoldDB" id="A0A9X1X7L1"/>
<accession>A0A9X1X7L1</accession>
<dbReference type="PROSITE" id="PS51007">
    <property type="entry name" value="CYTC"/>
    <property type="match status" value="1"/>
</dbReference>
<feature type="signal peptide" evidence="5">
    <location>
        <begin position="1"/>
        <end position="22"/>
    </location>
</feature>
<evidence type="ECO:0000256" key="2">
    <source>
        <dbReference type="ARBA" id="ARBA00022723"/>
    </source>
</evidence>
<gene>
    <name evidence="7" type="ORF">MUY27_15645</name>
</gene>
<feature type="chain" id="PRO_5040768336" evidence="5">
    <location>
        <begin position="23"/>
        <end position="152"/>
    </location>
</feature>
<dbReference type="SUPFAM" id="SSF46626">
    <property type="entry name" value="Cytochrome c"/>
    <property type="match status" value="1"/>
</dbReference>
<organism evidence="7 8">
    <name type="scientific">Mucilaginibacter straminoryzae</name>
    <dbReference type="NCBI Taxonomy" id="2932774"/>
    <lineage>
        <taxon>Bacteria</taxon>
        <taxon>Pseudomonadati</taxon>
        <taxon>Bacteroidota</taxon>
        <taxon>Sphingobacteriia</taxon>
        <taxon>Sphingobacteriales</taxon>
        <taxon>Sphingobacteriaceae</taxon>
        <taxon>Mucilaginibacter</taxon>
    </lineage>
</organism>
<dbReference type="GO" id="GO:0020037">
    <property type="term" value="F:heme binding"/>
    <property type="evidence" value="ECO:0007669"/>
    <property type="project" value="InterPro"/>
</dbReference>
<dbReference type="PANTHER" id="PTHR35008:SF8">
    <property type="entry name" value="ALCOHOL DEHYDROGENASE CYTOCHROME C SUBUNIT"/>
    <property type="match status" value="1"/>
</dbReference>
<dbReference type="EMBL" id="JALJEJ010000008">
    <property type="protein sequence ID" value="MCJ8211153.1"/>
    <property type="molecule type" value="Genomic_DNA"/>
</dbReference>
<evidence type="ECO:0000256" key="4">
    <source>
        <dbReference type="PROSITE-ProRule" id="PRU00433"/>
    </source>
</evidence>
<evidence type="ECO:0000256" key="5">
    <source>
        <dbReference type="SAM" id="SignalP"/>
    </source>
</evidence>
<dbReference type="InterPro" id="IPR051459">
    <property type="entry name" value="Cytochrome_c-type_DH"/>
</dbReference>
<comment type="caution">
    <text evidence="7">The sequence shown here is derived from an EMBL/GenBank/DDBJ whole genome shotgun (WGS) entry which is preliminary data.</text>
</comment>
<evidence type="ECO:0000259" key="6">
    <source>
        <dbReference type="PROSITE" id="PS51007"/>
    </source>
</evidence>
<keyword evidence="2 4" id="KW-0479">Metal-binding</keyword>
<keyword evidence="3 4" id="KW-0408">Iron</keyword>
<dbReference type="RefSeq" id="WP_245131506.1">
    <property type="nucleotide sequence ID" value="NZ_JALJEJ010000008.1"/>
</dbReference>
<evidence type="ECO:0000313" key="7">
    <source>
        <dbReference type="EMBL" id="MCJ8211153.1"/>
    </source>
</evidence>
<dbReference type="PANTHER" id="PTHR35008">
    <property type="entry name" value="BLL4482 PROTEIN-RELATED"/>
    <property type="match status" value="1"/>
</dbReference>
<evidence type="ECO:0000313" key="8">
    <source>
        <dbReference type="Proteomes" id="UP001139450"/>
    </source>
</evidence>
<feature type="domain" description="Cytochrome c" evidence="6">
    <location>
        <begin position="44"/>
        <end position="133"/>
    </location>
</feature>
<dbReference type="Gene3D" id="1.10.760.10">
    <property type="entry name" value="Cytochrome c-like domain"/>
    <property type="match status" value="1"/>
</dbReference>
<keyword evidence="5" id="KW-0732">Signal</keyword>
<dbReference type="InterPro" id="IPR036909">
    <property type="entry name" value="Cyt_c-like_dom_sf"/>
</dbReference>